<dbReference type="Gene3D" id="3.30.420.10">
    <property type="entry name" value="Ribonuclease H-like superfamily/Ribonuclease H"/>
    <property type="match status" value="1"/>
</dbReference>
<dbReference type="Pfam" id="PF13276">
    <property type="entry name" value="HTH_21"/>
    <property type="match status" value="1"/>
</dbReference>
<dbReference type="InterPro" id="IPR048020">
    <property type="entry name" value="Transpos_IS3"/>
</dbReference>
<protein>
    <submittedName>
        <fullName evidence="3">IS3 family transposase</fullName>
    </submittedName>
</protein>
<comment type="function">
    <text evidence="1">Involved in the transposition of the insertion sequence.</text>
</comment>
<reference evidence="4" key="1">
    <citation type="journal article" date="2019" name="Int. J. Syst. Evol. Microbiol.">
        <title>The Global Catalogue of Microorganisms (GCM) 10K type strain sequencing project: providing services to taxonomists for standard genome sequencing and annotation.</title>
        <authorList>
            <consortium name="The Broad Institute Genomics Platform"/>
            <consortium name="The Broad Institute Genome Sequencing Center for Infectious Disease"/>
            <person name="Wu L."/>
            <person name="Ma J."/>
        </authorList>
    </citation>
    <scope>NUCLEOTIDE SEQUENCE [LARGE SCALE GENOMIC DNA]</scope>
    <source>
        <strain evidence="4">WYCCWR 12678</strain>
    </source>
</reference>
<gene>
    <name evidence="3" type="ORF">ACFO8Q_22835</name>
</gene>
<dbReference type="RefSeq" id="WP_380029393.1">
    <property type="nucleotide sequence ID" value="NZ_JBHSHC010000154.1"/>
</dbReference>
<dbReference type="NCBIfam" id="NF033516">
    <property type="entry name" value="transpos_IS3"/>
    <property type="match status" value="1"/>
</dbReference>
<evidence type="ECO:0000259" key="2">
    <source>
        <dbReference type="PROSITE" id="PS50994"/>
    </source>
</evidence>
<accession>A0ABV9QA29</accession>
<dbReference type="EMBL" id="JBHSHC010000154">
    <property type="protein sequence ID" value="MFC4770117.1"/>
    <property type="molecule type" value="Genomic_DNA"/>
</dbReference>
<comment type="caution">
    <text evidence="3">The sequence shown here is derived from an EMBL/GenBank/DDBJ whole genome shotgun (WGS) entry which is preliminary data.</text>
</comment>
<evidence type="ECO:0000313" key="4">
    <source>
        <dbReference type="Proteomes" id="UP001596002"/>
    </source>
</evidence>
<dbReference type="Proteomes" id="UP001596002">
    <property type="component" value="Unassembled WGS sequence"/>
</dbReference>
<keyword evidence="4" id="KW-1185">Reference proteome</keyword>
<dbReference type="PANTHER" id="PTHR46889:SF4">
    <property type="entry name" value="TRANSPOSASE INSO FOR INSERTION SEQUENCE ELEMENT IS911B-RELATED"/>
    <property type="match status" value="1"/>
</dbReference>
<dbReference type="InterPro" id="IPR012337">
    <property type="entry name" value="RNaseH-like_sf"/>
</dbReference>
<dbReference type="Pfam" id="PF00665">
    <property type="entry name" value="rve"/>
    <property type="match status" value="1"/>
</dbReference>
<dbReference type="PROSITE" id="PS50994">
    <property type="entry name" value="INTEGRASE"/>
    <property type="match status" value="1"/>
</dbReference>
<organism evidence="3 4">
    <name type="scientific">Effusibacillus consociatus</name>
    <dbReference type="NCBI Taxonomy" id="1117041"/>
    <lineage>
        <taxon>Bacteria</taxon>
        <taxon>Bacillati</taxon>
        <taxon>Bacillota</taxon>
        <taxon>Bacilli</taxon>
        <taxon>Bacillales</taxon>
        <taxon>Alicyclobacillaceae</taxon>
        <taxon>Effusibacillus</taxon>
    </lineage>
</organism>
<dbReference type="InterPro" id="IPR025948">
    <property type="entry name" value="HTH-like_dom"/>
</dbReference>
<dbReference type="InterPro" id="IPR036397">
    <property type="entry name" value="RNaseH_sf"/>
</dbReference>
<dbReference type="InterPro" id="IPR001584">
    <property type="entry name" value="Integrase_cat-core"/>
</dbReference>
<dbReference type="SUPFAM" id="SSF53098">
    <property type="entry name" value="Ribonuclease H-like"/>
    <property type="match status" value="1"/>
</dbReference>
<feature type="domain" description="Integrase catalytic" evidence="2">
    <location>
        <begin position="137"/>
        <end position="298"/>
    </location>
</feature>
<name>A0ABV9QA29_9BACL</name>
<sequence length="298" mass="35421">MGTAKGASRRRQQAFVIIEELAQRYAVALLCQLAGVSRSGYYKWRSRKGRLTARQQENEQLKIKIMECRKRTRGIYGYLRTRTWLRKFYGIQVNHKRVYRLMKELGIRSVIRRKRPYFAAKEAVYVISDNVLNRQFQATRPLEKWVTDITYLPFGQSFLYLSTIYDLYNNEVIAYKIGARNDIRLVLDTVKKAIRNRKTRGLLLHSDRGFQYTSKPYSLLLKRHGIQASMSRKGNCHDNASMESFFGHFKSESLRLHRFTSRKQLVDEIHRYIRFYNHQRFQKKLNNLSPVEYRTKAA</sequence>
<dbReference type="Pfam" id="PF13333">
    <property type="entry name" value="rve_2"/>
    <property type="match status" value="1"/>
</dbReference>
<evidence type="ECO:0000256" key="1">
    <source>
        <dbReference type="ARBA" id="ARBA00002286"/>
    </source>
</evidence>
<proteinExistence type="predicted"/>
<evidence type="ECO:0000313" key="3">
    <source>
        <dbReference type="EMBL" id="MFC4770117.1"/>
    </source>
</evidence>
<dbReference type="InterPro" id="IPR050900">
    <property type="entry name" value="Transposase_IS3/IS150/IS904"/>
</dbReference>
<dbReference type="PANTHER" id="PTHR46889">
    <property type="entry name" value="TRANSPOSASE INSF FOR INSERTION SEQUENCE IS3B-RELATED"/>
    <property type="match status" value="1"/>
</dbReference>